<feature type="transmembrane region" description="Helical" evidence="6">
    <location>
        <begin position="57"/>
        <end position="77"/>
    </location>
</feature>
<evidence type="ECO:0000256" key="4">
    <source>
        <dbReference type="ARBA" id="ARBA00023136"/>
    </source>
</evidence>
<evidence type="ECO:0000256" key="1">
    <source>
        <dbReference type="ARBA" id="ARBA00004127"/>
    </source>
</evidence>
<accession>A0A543A988</accession>
<evidence type="ECO:0000256" key="6">
    <source>
        <dbReference type="SAM" id="Phobius"/>
    </source>
</evidence>
<evidence type="ECO:0000256" key="5">
    <source>
        <dbReference type="SAM" id="MobiDB-lite"/>
    </source>
</evidence>
<name>A0A543A988_9ACTN</name>
<feature type="domain" description="DUF202" evidence="7">
    <location>
        <begin position="22"/>
        <end position="80"/>
    </location>
</feature>
<keyword evidence="2 6" id="KW-0812">Transmembrane</keyword>
<dbReference type="AlphaFoldDB" id="A0A543A988"/>
<keyword evidence="9" id="KW-1185">Reference proteome</keyword>
<evidence type="ECO:0000313" key="9">
    <source>
        <dbReference type="Proteomes" id="UP000320209"/>
    </source>
</evidence>
<evidence type="ECO:0000313" key="8">
    <source>
        <dbReference type="EMBL" id="TQL69099.1"/>
    </source>
</evidence>
<reference evidence="8 9" key="1">
    <citation type="submission" date="2019-06" db="EMBL/GenBank/DDBJ databases">
        <title>Sequencing the genomes of 1000 actinobacteria strains.</title>
        <authorList>
            <person name="Klenk H.-P."/>
        </authorList>
    </citation>
    <scope>NUCLEOTIDE SEQUENCE [LARGE SCALE GENOMIC DNA]</scope>
    <source>
        <strain evidence="8 9">DSM 25218</strain>
    </source>
</reference>
<dbReference type="GO" id="GO:0012505">
    <property type="term" value="C:endomembrane system"/>
    <property type="evidence" value="ECO:0007669"/>
    <property type="project" value="UniProtKB-SubCell"/>
</dbReference>
<comment type="subcellular location">
    <subcellularLocation>
        <location evidence="1">Endomembrane system</location>
        <topology evidence="1">Multi-pass membrane protein</topology>
    </subcellularLocation>
</comment>
<dbReference type="RefSeq" id="WP_170225168.1">
    <property type="nucleotide sequence ID" value="NZ_VFOV01000001.1"/>
</dbReference>
<dbReference type="Proteomes" id="UP000320209">
    <property type="component" value="Unassembled WGS sequence"/>
</dbReference>
<dbReference type="Pfam" id="PF02656">
    <property type="entry name" value="DUF202"/>
    <property type="match status" value="1"/>
</dbReference>
<comment type="caution">
    <text evidence="8">The sequence shown here is derived from an EMBL/GenBank/DDBJ whole genome shotgun (WGS) entry which is preliminary data.</text>
</comment>
<dbReference type="InterPro" id="IPR003807">
    <property type="entry name" value="DUF202"/>
</dbReference>
<evidence type="ECO:0000259" key="7">
    <source>
        <dbReference type="Pfam" id="PF02656"/>
    </source>
</evidence>
<organism evidence="8 9">
    <name type="scientific">Nocardioides albertanoniae</name>
    <dbReference type="NCBI Taxonomy" id="1175486"/>
    <lineage>
        <taxon>Bacteria</taxon>
        <taxon>Bacillati</taxon>
        <taxon>Actinomycetota</taxon>
        <taxon>Actinomycetes</taxon>
        <taxon>Propionibacteriales</taxon>
        <taxon>Nocardioidaceae</taxon>
        <taxon>Nocardioides</taxon>
    </lineage>
</organism>
<sequence>MSGDPPSRPGGFGRPPSAPVDRGAAAERTELAWQRTSLSVATAAAVLARLSFDRTGVAGVVVLAAASVLSLWVFAASRRRRRPIESRTTDDVAERQSGRATAFLSVAIIAMTAIELGGMLR</sequence>
<keyword evidence="4 6" id="KW-0472">Membrane</keyword>
<dbReference type="EMBL" id="VFOV01000001">
    <property type="protein sequence ID" value="TQL69099.1"/>
    <property type="molecule type" value="Genomic_DNA"/>
</dbReference>
<evidence type="ECO:0000256" key="3">
    <source>
        <dbReference type="ARBA" id="ARBA00022989"/>
    </source>
</evidence>
<proteinExistence type="predicted"/>
<feature type="transmembrane region" description="Helical" evidence="6">
    <location>
        <begin position="98"/>
        <end position="120"/>
    </location>
</feature>
<protein>
    <submittedName>
        <fullName evidence="8">Uncharacterized protein DUF202</fullName>
    </submittedName>
</protein>
<gene>
    <name evidence="8" type="ORF">FB381_3000</name>
</gene>
<evidence type="ECO:0000256" key="2">
    <source>
        <dbReference type="ARBA" id="ARBA00022692"/>
    </source>
</evidence>
<feature type="region of interest" description="Disordered" evidence="5">
    <location>
        <begin position="1"/>
        <end position="25"/>
    </location>
</feature>
<keyword evidence="3 6" id="KW-1133">Transmembrane helix</keyword>